<accession>A0A1D1W2U0</accession>
<dbReference type="GO" id="GO:0004364">
    <property type="term" value="F:glutathione transferase activity"/>
    <property type="evidence" value="ECO:0007669"/>
    <property type="project" value="UniProtKB-EC"/>
</dbReference>
<dbReference type="InterPro" id="IPR036249">
    <property type="entry name" value="Thioredoxin-like_sf"/>
</dbReference>
<dbReference type="SFLD" id="SFLDS00019">
    <property type="entry name" value="Glutathione_Transferase_(cytos"/>
    <property type="match status" value="1"/>
</dbReference>
<dbReference type="PROSITE" id="PS50405">
    <property type="entry name" value="GST_CTER"/>
    <property type="match status" value="1"/>
</dbReference>
<organism evidence="8 9">
    <name type="scientific">Ramazzottius varieornatus</name>
    <name type="common">Water bear</name>
    <name type="synonym">Tardigrade</name>
    <dbReference type="NCBI Taxonomy" id="947166"/>
    <lineage>
        <taxon>Eukaryota</taxon>
        <taxon>Metazoa</taxon>
        <taxon>Ecdysozoa</taxon>
        <taxon>Tardigrada</taxon>
        <taxon>Eutardigrada</taxon>
        <taxon>Parachela</taxon>
        <taxon>Hypsibioidea</taxon>
        <taxon>Ramazzottiidae</taxon>
        <taxon>Ramazzottius</taxon>
    </lineage>
</organism>
<dbReference type="STRING" id="947166.A0A1D1W2U0"/>
<protein>
    <recommendedName>
        <fullName evidence="3">glutathione transferase</fullName>
        <ecNumber evidence="3">2.5.1.18</ecNumber>
    </recommendedName>
</protein>
<dbReference type="Gene3D" id="1.20.1050.10">
    <property type="match status" value="1"/>
</dbReference>
<comment type="similarity">
    <text evidence="2">Belongs to the GST superfamily. Mu family.</text>
</comment>
<dbReference type="InterPro" id="IPR036282">
    <property type="entry name" value="Glutathione-S-Trfase_C_sf"/>
</dbReference>
<dbReference type="InterPro" id="IPR040079">
    <property type="entry name" value="Glutathione_S-Trfase"/>
</dbReference>
<comment type="function">
    <text evidence="1">Conjugation of reduced glutathione to a wide number of exogenous and endogenous hydrophobic electrophiles.</text>
</comment>
<dbReference type="Gene3D" id="3.40.30.10">
    <property type="entry name" value="Glutaredoxin"/>
    <property type="match status" value="1"/>
</dbReference>
<dbReference type="InterPro" id="IPR004046">
    <property type="entry name" value="GST_C"/>
</dbReference>
<evidence type="ECO:0000313" key="9">
    <source>
        <dbReference type="Proteomes" id="UP000186922"/>
    </source>
</evidence>
<evidence type="ECO:0000313" key="8">
    <source>
        <dbReference type="EMBL" id="GAV06458.1"/>
    </source>
</evidence>
<proteinExistence type="inferred from homology"/>
<evidence type="ECO:0000256" key="5">
    <source>
        <dbReference type="ARBA" id="ARBA00047960"/>
    </source>
</evidence>
<reference evidence="8 9" key="1">
    <citation type="journal article" date="2016" name="Nat. Commun.">
        <title>Extremotolerant tardigrade genome and improved radiotolerance of human cultured cells by tardigrade-unique protein.</title>
        <authorList>
            <person name="Hashimoto T."/>
            <person name="Horikawa D.D."/>
            <person name="Saito Y."/>
            <person name="Kuwahara H."/>
            <person name="Kozuka-Hata H."/>
            <person name="Shin-I T."/>
            <person name="Minakuchi Y."/>
            <person name="Ohishi K."/>
            <person name="Motoyama A."/>
            <person name="Aizu T."/>
            <person name="Enomoto A."/>
            <person name="Kondo K."/>
            <person name="Tanaka S."/>
            <person name="Hara Y."/>
            <person name="Koshikawa S."/>
            <person name="Sagara H."/>
            <person name="Miura T."/>
            <person name="Yokobori S."/>
            <person name="Miyagawa K."/>
            <person name="Suzuki Y."/>
            <person name="Kubo T."/>
            <person name="Oyama M."/>
            <person name="Kohara Y."/>
            <person name="Fujiyama A."/>
            <person name="Arakawa K."/>
            <person name="Katayama T."/>
            <person name="Toyoda A."/>
            <person name="Kunieda T."/>
        </authorList>
    </citation>
    <scope>NUCLEOTIDE SEQUENCE [LARGE SCALE GENOMIC DNA]</scope>
    <source>
        <strain evidence="8 9">YOKOZUNA-1</strain>
    </source>
</reference>
<evidence type="ECO:0000259" key="7">
    <source>
        <dbReference type="PROSITE" id="PS50405"/>
    </source>
</evidence>
<evidence type="ECO:0000256" key="4">
    <source>
        <dbReference type="ARBA" id="ARBA00022679"/>
    </source>
</evidence>
<dbReference type="Proteomes" id="UP000186922">
    <property type="component" value="Unassembled WGS sequence"/>
</dbReference>
<dbReference type="InterPro" id="IPR050213">
    <property type="entry name" value="GST_superfamily"/>
</dbReference>
<dbReference type="PANTHER" id="PTHR11571:SF222">
    <property type="entry name" value="GLUTATHIONE TRANSFERASE"/>
    <property type="match status" value="1"/>
</dbReference>
<evidence type="ECO:0000256" key="3">
    <source>
        <dbReference type="ARBA" id="ARBA00012452"/>
    </source>
</evidence>
<feature type="domain" description="GST N-terminal" evidence="6">
    <location>
        <begin position="2"/>
        <end position="89"/>
    </location>
</feature>
<feature type="domain" description="GST C-terminal" evidence="7">
    <location>
        <begin position="91"/>
        <end position="217"/>
    </location>
</feature>
<comment type="caution">
    <text evidence="8">The sequence shown here is derived from an EMBL/GenBank/DDBJ whole genome shotgun (WGS) entry which is preliminary data.</text>
</comment>
<name>A0A1D1W2U0_RAMVA</name>
<dbReference type="GO" id="GO:0006749">
    <property type="term" value="P:glutathione metabolic process"/>
    <property type="evidence" value="ECO:0007669"/>
    <property type="project" value="TreeGrafter"/>
</dbReference>
<dbReference type="AlphaFoldDB" id="A0A1D1W2U0"/>
<dbReference type="PANTHER" id="PTHR11571">
    <property type="entry name" value="GLUTATHIONE S-TRANSFERASE"/>
    <property type="match status" value="1"/>
</dbReference>
<sequence length="252" mass="29588">MAPMTLGYWDCRGLVQPIRYLLEHVGQEYDYKCYTFGNDIDTMFSSWYSQKPTIELDFPNLPYLIDGDIRLTETVAILHHLGRKFELVAQSDLDQRTQDMFDGILNDLASAGTTFYYPDRRSRQYPDDLEAAKNKFNEQYLGPKLEYMNRWMENKKFIFGETMHYNDFVMFERLDEHNAAFSGLIAQYSNLSRHHELMLSQKGVKDLLNSGRSSKAYRAPKAECGLAGYHQIFWNEETRAYVKFPKKELSRT</sequence>
<dbReference type="OrthoDB" id="414243at2759"/>
<dbReference type="Pfam" id="PF02798">
    <property type="entry name" value="GST_N"/>
    <property type="match status" value="1"/>
</dbReference>
<dbReference type="Pfam" id="PF14497">
    <property type="entry name" value="GST_C_3"/>
    <property type="match status" value="1"/>
</dbReference>
<dbReference type="EMBL" id="BDGG01000013">
    <property type="protein sequence ID" value="GAV06458.1"/>
    <property type="molecule type" value="Genomic_DNA"/>
</dbReference>
<gene>
    <name evidence="8" type="primary">RvY_16446</name>
    <name evidence="8" type="synonym">RvY_16446.1</name>
    <name evidence="8" type="ORF">RvY_16446-1</name>
</gene>
<keyword evidence="4" id="KW-0808">Transferase</keyword>
<evidence type="ECO:0000256" key="2">
    <source>
        <dbReference type="ARBA" id="ARBA00005861"/>
    </source>
</evidence>
<evidence type="ECO:0000259" key="6">
    <source>
        <dbReference type="PROSITE" id="PS50404"/>
    </source>
</evidence>
<dbReference type="SUPFAM" id="SSF47616">
    <property type="entry name" value="GST C-terminal domain-like"/>
    <property type="match status" value="1"/>
</dbReference>
<dbReference type="InterPro" id="IPR004045">
    <property type="entry name" value="Glutathione_S-Trfase_N"/>
</dbReference>
<dbReference type="InterPro" id="IPR010987">
    <property type="entry name" value="Glutathione-S-Trfase_C-like"/>
</dbReference>
<keyword evidence="9" id="KW-1185">Reference proteome</keyword>
<comment type="catalytic activity">
    <reaction evidence="5">
        <text>RX + glutathione = an S-substituted glutathione + a halide anion + H(+)</text>
        <dbReference type="Rhea" id="RHEA:16437"/>
        <dbReference type="ChEBI" id="CHEBI:15378"/>
        <dbReference type="ChEBI" id="CHEBI:16042"/>
        <dbReference type="ChEBI" id="CHEBI:17792"/>
        <dbReference type="ChEBI" id="CHEBI:57925"/>
        <dbReference type="ChEBI" id="CHEBI:90779"/>
        <dbReference type="EC" id="2.5.1.18"/>
    </reaction>
</comment>
<evidence type="ECO:0000256" key="1">
    <source>
        <dbReference type="ARBA" id="ARBA00003701"/>
    </source>
</evidence>
<dbReference type="PROSITE" id="PS50404">
    <property type="entry name" value="GST_NTER"/>
    <property type="match status" value="1"/>
</dbReference>
<dbReference type="SUPFAM" id="SSF52833">
    <property type="entry name" value="Thioredoxin-like"/>
    <property type="match status" value="1"/>
</dbReference>
<dbReference type="EC" id="2.5.1.18" evidence="3"/>